<dbReference type="InterPro" id="IPR002740">
    <property type="entry name" value="EVE_domain"/>
</dbReference>
<reference evidence="2 3" key="1">
    <citation type="submission" date="2019-06" db="EMBL/GenBank/DDBJ databases">
        <title>Desulfobotulus mexicanus sp. nov., a novel sulfate-reducing bacterium isolated from the sediment of an alkaline crater lake in Mexico.</title>
        <authorList>
            <person name="Hirschler-Rea A."/>
        </authorList>
    </citation>
    <scope>NUCLEOTIDE SEQUENCE [LARGE SCALE GENOMIC DNA]</scope>
    <source>
        <strain evidence="2 3">PAR22N</strain>
    </source>
</reference>
<dbReference type="OrthoDB" id="9791347at2"/>
<dbReference type="PANTHER" id="PTHR14087:SF7">
    <property type="entry name" value="THYMOCYTE NUCLEAR PROTEIN 1"/>
    <property type="match status" value="1"/>
</dbReference>
<organism evidence="2 3">
    <name type="scientific">Desulfobotulus mexicanus</name>
    <dbReference type="NCBI Taxonomy" id="2586642"/>
    <lineage>
        <taxon>Bacteria</taxon>
        <taxon>Pseudomonadati</taxon>
        <taxon>Thermodesulfobacteriota</taxon>
        <taxon>Desulfobacteria</taxon>
        <taxon>Desulfobacterales</taxon>
        <taxon>Desulfobacteraceae</taxon>
        <taxon>Desulfobotulus</taxon>
    </lineage>
</organism>
<sequence length="163" mass="18724">MSENCWLVKSEPDTFSIQDLALRPNQTEGWDGVRNYQARNFLRDGMKKGDPVLFYHSRIKKPAIVGLCSVVREGYPDASAWHRDSAHPDPKSTPENPIWYQVDLCLKIIFQSPVLLENLRKDPQMQEMILLKKGNRLSVMPVSTAHYRLIMEMAEIPINSELA</sequence>
<protein>
    <submittedName>
        <fullName evidence="2">EVE domain-containing protein</fullName>
    </submittedName>
</protein>
<dbReference type="CDD" id="cd21133">
    <property type="entry name" value="EVE"/>
    <property type="match status" value="1"/>
</dbReference>
<dbReference type="Gene3D" id="3.10.590.10">
    <property type="entry name" value="ph1033 like domains"/>
    <property type="match status" value="1"/>
</dbReference>
<gene>
    <name evidence="2" type="ORF">FIM25_07680</name>
</gene>
<dbReference type="Pfam" id="PF01878">
    <property type="entry name" value="EVE"/>
    <property type="match status" value="1"/>
</dbReference>
<dbReference type="InterPro" id="IPR047197">
    <property type="entry name" value="THYN1-like_EVE"/>
</dbReference>
<evidence type="ECO:0000313" key="3">
    <source>
        <dbReference type="Proteomes" id="UP000321899"/>
    </source>
</evidence>
<dbReference type="Proteomes" id="UP000321899">
    <property type="component" value="Unassembled WGS sequence"/>
</dbReference>
<name>A0A5Q4VFQ5_9BACT</name>
<dbReference type="AlphaFoldDB" id="A0A5Q4VFQ5"/>
<keyword evidence="3" id="KW-1185">Reference proteome</keyword>
<dbReference type="PANTHER" id="PTHR14087">
    <property type="entry name" value="THYMOCYTE NUCLEAR PROTEIN 1"/>
    <property type="match status" value="1"/>
</dbReference>
<dbReference type="InterPro" id="IPR015947">
    <property type="entry name" value="PUA-like_sf"/>
</dbReference>
<comment type="caution">
    <text evidence="2">The sequence shown here is derived from an EMBL/GenBank/DDBJ whole genome shotgun (WGS) entry which is preliminary data.</text>
</comment>
<evidence type="ECO:0000259" key="1">
    <source>
        <dbReference type="Pfam" id="PF01878"/>
    </source>
</evidence>
<feature type="domain" description="EVE" evidence="1">
    <location>
        <begin position="4"/>
        <end position="153"/>
    </location>
</feature>
<dbReference type="RefSeq" id="WP_139447929.1">
    <property type="nucleotide sequence ID" value="NZ_VDMB01000007.1"/>
</dbReference>
<accession>A0A5Q4VFQ5</accession>
<evidence type="ECO:0000313" key="2">
    <source>
        <dbReference type="EMBL" id="TYT74990.1"/>
    </source>
</evidence>
<proteinExistence type="predicted"/>
<dbReference type="SUPFAM" id="SSF88697">
    <property type="entry name" value="PUA domain-like"/>
    <property type="match status" value="1"/>
</dbReference>
<dbReference type="InterPro" id="IPR052181">
    <property type="entry name" value="5hmC_binding"/>
</dbReference>
<dbReference type="EMBL" id="VDMB01000007">
    <property type="protein sequence ID" value="TYT74990.1"/>
    <property type="molecule type" value="Genomic_DNA"/>
</dbReference>